<evidence type="ECO:0000313" key="2">
    <source>
        <dbReference type="EMBL" id="ACL60565.1"/>
    </source>
</evidence>
<dbReference type="Pfam" id="PF06226">
    <property type="entry name" value="DUF1007"/>
    <property type="match status" value="1"/>
</dbReference>
<dbReference type="EMBL" id="CP001349">
    <property type="protein sequence ID" value="ACL60565.1"/>
    <property type="molecule type" value="Genomic_DNA"/>
</dbReference>
<gene>
    <name evidence="2" type="ordered locus">Mnod_5736</name>
</gene>
<accession>B8IRL5</accession>
<dbReference type="InterPro" id="IPR010412">
    <property type="entry name" value="DUF1007"/>
</dbReference>
<name>B8IRL5_METNO</name>
<reference evidence="2 3" key="1">
    <citation type="submission" date="2009-01" db="EMBL/GenBank/DDBJ databases">
        <title>Complete sequence of chromosome of Methylobacterium nodulans ORS 2060.</title>
        <authorList>
            <consortium name="US DOE Joint Genome Institute"/>
            <person name="Lucas S."/>
            <person name="Copeland A."/>
            <person name="Lapidus A."/>
            <person name="Glavina del Rio T."/>
            <person name="Dalin E."/>
            <person name="Tice H."/>
            <person name="Bruce D."/>
            <person name="Goodwin L."/>
            <person name="Pitluck S."/>
            <person name="Sims D."/>
            <person name="Brettin T."/>
            <person name="Detter J.C."/>
            <person name="Han C."/>
            <person name="Larimer F."/>
            <person name="Land M."/>
            <person name="Hauser L."/>
            <person name="Kyrpides N."/>
            <person name="Ivanova N."/>
            <person name="Marx C.J."/>
            <person name="Richardson P."/>
        </authorList>
    </citation>
    <scope>NUCLEOTIDE SEQUENCE [LARGE SCALE GENOMIC DNA]</scope>
    <source>
        <strain evidence="3">LMG 21967 / CNCM I-2342 / ORS 2060</strain>
    </source>
</reference>
<protein>
    <recommendedName>
        <fullName evidence="4">DUF1007 family protein</fullName>
    </recommendedName>
</protein>
<dbReference type="HOGENOM" id="CLU_088941_0_1_5"/>
<feature type="chain" id="PRO_5002872104" description="DUF1007 family protein" evidence="1">
    <location>
        <begin position="28"/>
        <end position="221"/>
    </location>
</feature>
<evidence type="ECO:0000256" key="1">
    <source>
        <dbReference type="SAM" id="SignalP"/>
    </source>
</evidence>
<evidence type="ECO:0000313" key="3">
    <source>
        <dbReference type="Proteomes" id="UP000008207"/>
    </source>
</evidence>
<feature type="signal peptide" evidence="1">
    <location>
        <begin position="1"/>
        <end position="27"/>
    </location>
</feature>
<keyword evidence="1" id="KW-0732">Signal</keyword>
<dbReference type="KEGG" id="mno:Mnod_5736"/>
<dbReference type="eggNOG" id="COG3683">
    <property type="taxonomic scope" value="Bacteria"/>
</dbReference>
<organism evidence="2 3">
    <name type="scientific">Methylobacterium nodulans (strain LMG 21967 / CNCM I-2342 / ORS 2060)</name>
    <dbReference type="NCBI Taxonomy" id="460265"/>
    <lineage>
        <taxon>Bacteria</taxon>
        <taxon>Pseudomonadati</taxon>
        <taxon>Pseudomonadota</taxon>
        <taxon>Alphaproteobacteria</taxon>
        <taxon>Hyphomicrobiales</taxon>
        <taxon>Methylobacteriaceae</taxon>
        <taxon>Methylobacterium</taxon>
    </lineage>
</organism>
<dbReference type="AlphaFoldDB" id="B8IRL5"/>
<sequence>MLHARMSLSRGLLALWLLAATSLPAVAHPHVWITARAEVVFDQAHALTGIRHTWTFDRTYSAFSVVGLDTNHDGVPDPDKLAELARTNVESLANLNWFTQAKIDGQPVEFAPPSEYSQSFADGELTLRFTLPLKTPARAKEVALQMADPSFFVAINLSEAADAVTLGGEPGACTLSVKRPDKSADEGIQLLADDIASALAGKGSATPVGEAFTAHVRVTCP</sequence>
<keyword evidence="3" id="KW-1185">Reference proteome</keyword>
<evidence type="ECO:0008006" key="4">
    <source>
        <dbReference type="Google" id="ProtNLM"/>
    </source>
</evidence>
<proteinExistence type="predicted"/>
<dbReference type="STRING" id="460265.Mnod_5736"/>
<dbReference type="Proteomes" id="UP000008207">
    <property type="component" value="Chromosome"/>
</dbReference>